<dbReference type="InterPro" id="IPR041558">
    <property type="entry name" value="MucBP_2"/>
</dbReference>
<feature type="compositionally biased region" description="Low complexity" evidence="5">
    <location>
        <begin position="340"/>
        <end position="352"/>
    </location>
</feature>
<evidence type="ECO:0000256" key="1">
    <source>
        <dbReference type="ARBA" id="ARBA00022512"/>
    </source>
</evidence>
<sequence length="453" mass="49032">MEFLSIPESVHPTTVQENLVEKITYTPLGKITPQDPNGNPIPGAPTPGYNNDPKDPTKGGITPVPEIPGYTPRVPSVKPEDPGKDTPVVYEKNEDPKKPDISNERDQNAKIIFRDVTTDTDLATEKFTGKSGSKITYSTADKIKELLAKGYVLVNDGFPSDAAFNSDNDVDQTYYVTFKHGEAPVGPNDPHEPGTPINPNDPNGPKWPAKDEYTKEFTSTVHFVDKDGNKLRDDDVQTSTWTRTLIVDTVTGKVKNPDAVWTSDTGNYNDVKVPVIEGYYADKANVPGPKATQENIETNVVYNEIGKIVPVDPEGNPIPGVPILQYKNDPNDPTKVVVTDTPDVPGYTTDTVSVTPNIPGEDTPVVYNKVETPKDPEKTPGRPSTPAPAPTTPEAKPQPAAKEQPKADKPAAELPQMGDADNNSIAALGAVMITSLLSLFGFASKKKKDEENI</sequence>
<evidence type="ECO:0000256" key="6">
    <source>
        <dbReference type="SAM" id="Phobius"/>
    </source>
</evidence>
<dbReference type="InterPro" id="IPR019931">
    <property type="entry name" value="LPXTG_anchor"/>
</dbReference>
<accession>A0AAJ6FNL0</accession>
<keyword evidence="2" id="KW-0964">Secreted</keyword>
<feature type="region of interest" description="Disordered" evidence="5">
    <location>
        <begin position="28"/>
        <end position="109"/>
    </location>
</feature>
<feature type="domain" description="Mucin binding" evidence="8">
    <location>
        <begin position="107"/>
        <end position="180"/>
    </location>
</feature>
<keyword evidence="3" id="KW-0732">Signal</keyword>
<evidence type="ECO:0000313" key="11">
    <source>
        <dbReference type="Proteomes" id="UP001238155"/>
    </source>
</evidence>
<feature type="region of interest" description="Disordered" evidence="5">
    <location>
        <begin position="180"/>
        <end position="204"/>
    </location>
</feature>
<feature type="compositionally biased region" description="Basic and acidic residues" evidence="5">
    <location>
        <begin position="91"/>
        <end position="109"/>
    </location>
</feature>
<evidence type="ECO:0000259" key="9">
    <source>
        <dbReference type="Pfam" id="PF17966"/>
    </source>
</evidence>
<dbReference type="Pfam" id="PF00746">
    <property type="entry name" value="Gram_pos_anchor"/>
    <property type="match status" value="1"/>
</dbReference>
<dbReference type="Gene3D" id="3.10.20.470">
    <property type="match status" value="1"/>
</dbReference>
<dbReference type="Gene3D" id="2.60.40.4300">
    <property type="match status" value="1"/>
</dbReference>
<evidence type="ECO:0000256" key="5">
    <source>
        <dbReference type="SAM" id="MobiDB-lite"/>
    </source>
</evidence>
<evidence type="ECO:0000259" key="8">
    <source>
        <dbReference type="Pfam" id="PF17965"/>
    </source>
</evidence>
<organism evidence="10 11">
    <name type="scientific">Ligilactobacillus animalis</name>
    <dbReference type="NCBI Taxonomy" id="1605"/>
    <lineage>
        <taxon>Bacteria</taxon>
        <taxon>Bacillati</taxon>
        <taxon>Bacillota</taxon>
        <taxon>Bacilli</taxon>
        <taxon>Lactobacillales</taxon>
        <taxon>Lactobacillaceae</taxon>
        <taxon>Ligilactobacillus</taxon>
    </lineage>
</organism>
<evidence type="ECO:0000313" key="10">
    <source>
        <dbReference type="EMBL" id="WHQ80473.1"/>
    </source>
</evidence>
<dbReference type="Pfam" id="PF17965">
    <property type="entry name" value="MucBP_2"/>
    <property type="match status" value="1"/>
</dbReference>
<feature type="region of interest" description="Disordered" evidence="5">
    <location>
        <begin position="340"/>
        <end position="420"/>
    </location>
</feature>
<keyword evidence="6" id="KW-0472">Membrane</keyword>
<dbReference type="NCBIfam" id="TIGR01167">
    <property type="entry name" value="LPXTG_anchor"/>
    <property type="match status" value="1"/>
</dbReference>
<dbReference type="Proteomes" id="UP001238155">
    <property type="component" value="Chromosome"/>
</dbReference>
<dbReference type="RefSeq" id="WP_283534806.1">
    <property type="nucleotide sequence ID" value="NZ_CP123751.1"/>
</dbReference>
<keyword evidence="4" id="KW-0572">Peptidoglycan-anchor</keyword>
<keyword evidence="6" id="KW-1133">Transmembrane helix</keyword>
<feature type="domain" description="Gram-positive cocci surface proteins LPxTG" evidence="7">
    <location>
        <begin position="409"/>
        <end position="449"/>
    </location>
</feature>
<feature type="compositionally biased region" description="Basic and acidic residues" evidence="5">
    <location>
        <begin position="371"/>
        <end position="380"/>
    </location>
</feature>
<feature type="domain" description="Mub B2-like" evidence="9">
    <location>
        <begin position="210"/>
        <end position="304"/>
    </location>
</feature>
<dbReference type="EMBL" id="CP123751">
    <property type="protein sequence ID" value="WHQ80473.1"/>
    <property type="molecule type" value="Genomic_DNA"/>
</dbReference>
<name>A0AAJ6FNL0_9LACO</name>
<keyword evidence="1" id="KW-0134">Cell wall</keyword>
<evidence type="ECO:0000256" key="4">
    <source>
        <dbReference type="ARBA" id="ARBA00023088"/>
    </source>
</evidence>
<proteinExistence type="predicted"/>
<dbReference type="AlphaFoldDB" id="A0AAJ6FNL0"/>
<feature type="transmembrane region" description="Helical" evidence="6">
    <location>
        <begin position="425"/>
        <end position="443"/>
    </location>
</feature>
<evidence type="ECO:0000256" key="3">
    <source>
        <dbReference type="ARBA" id="ARBA00022729"/>
    </source>
</evidence>
<keyword evidence="6" id="KW-0812">Transmembrane</keyword>
<evidence type="ECO:0000256" key="2">
    <source>
        <dbReference type="ARBA" id="ARBA00022525"/>
    </source>
</evidence>
<dbReference type="Pfam" id="PF17966">
    <property type="entry name" value="Muc_B2"/>
    <property type="match status" value="1"/>
</dbReference>
<gene>
    <name evidence="10" type="ORF">QFF56_01780</name>
</gene>
<dbReference type="InterPro" id="IPR041495">
    <property type="entry name" value="Mub_B2"/>
</dbReference>
<reference evidence="10" key="1">
    <citation type="submission" date="2023-04" db="EMBL/GenBank/DDBJ databases">
        <title>Four porcine-derived lactic acid bacteria strains analyses and their evaluation as potential probiotics based on genomics.</title>
        <authorList>
            <person name="Niu D."/>
        </authorList>
    </citation>
    <scope>NUCLEOTIDE SEQUENCE</scope>
    <source>
        <strain evidence="10">ZSB1</strain>
    </source>
</reference>
<evidence type="ECO:0000259" key="7">
    <source>
        <dbReference type="Pfam" id="PF00746"/>
    </source>
</evidence>
<protein>
    <submittedName>
        <fullName evidence="10">LPXTG cell wall anchor domain-containing protein</fullName>
    </submittedName>
</protein>
<feature type="compositionally biased region" description="Low complexity" evidence="5">
    <location>
        <begin position="392"/>
        <end position="402"/>
    </location>
</feature>